<dbReference type="PANTHER" id="PTHR43283:SF11">
    <property type="entry name" value="BETA-LACTAMASE-RELATED DOMAIN-CONTAINING PROTEIN"/>
    <property type="match status" value="1"/>
</dbReference>
<dbReference type="InterPro" id="IPR001466">
    <property type="entry name" value="Beta-lactam-related"/>
</dbReference>
<gene>
    <name evidence="5" type="ORF">M094_4019</name>
</gene>
<evidence type="ECO:0000256" key="1">
    <source>
        <dbReference type="ARBA" id="ARBA00022801"/>
    </source>
</evidence>
<feature type="chain" id="PRO_5001744704" evidence="2">
    <location>
        <begin position="19"/>
        <end position="631"/>
    </location>
</feature>
<comment type="caution">
    <text evidence="5">The sequence shown here is derived from an EMBL/GenBank/DDBJ whole genome shotgun (WGS) entry which is preliminary data.</text>
</comment>
<dbReference type="Gene3D" id="3.40.710.10">
    <property type="entry name" value="DD-peptidase/beta-lactamase superfamily"/>
    <property type="match status" value="1"/>
</dbReference>
<reference evidence="5 6" key="1">
    <citation type="submission" date="2014-04" db="EMBL/GenBank/DDBJ databases">
        <authorList>
            <person name="Sears C."/>
            <person name="Carroll K."/>
            <person name="Sack B.R."/>
            <person name="Qadri F."/>
            <person name="Myers L.L."/>
            <person name="Chung G.-T."/>
            <person name="Escheverria P."/>
            <person name="Fraser C.M."/>
            <person name="Sadzewicz L."/>
            <person name="Shefchek K.A."/>
            <person name="Tallon L."/>
            <person name="Das S.P."/>
            <person name="Daugherty S."/>
            <person name="Mongodin E.F."/>
        </authorList>
    </citation>
    <scope>NUCLEOTIDE SEQUENCE [LARGE SCALE GENOMIC DNA]</scope>
    <source>
        <strain evidence="5 6">3978 T3 ii</strain>
    </source>
</reference>
<name>A0A078S4M6_BACUN</name>
<protein>
    <submittedName>
        <fullName evidence="5">GDSL-like Lipase/Acylhydrolase family protein</fullName>
    </submittedName>
</protein>
<dbReference type="SUPFAM" id="SSF56601">
    <property type="entry name" value="beta-lactamase/transpeptidase-like"/>
    <property type="match status" value="1"/>
</dbReference>
<feature type="domain" description="Beta-lactamase-related" evidence="3">
    <location>
        <begin position="41"/>
        <end position="413"/>
    </location>
</feature>
<evidence type="ECO:0000259" key="4">
    <source>
        <dbReference type="Pfam" id="PF13472"/>
    </source>
</evidence>
<feature type="signal peptide" evidence="2">
    <location>
        <begin position="1"/>
        <end position="18"/>
    </location>
</feature>
<evidence type="ECO:0000256" key="2">
    <source>
        <dbReference type="SAM" id="SignalP"/>
    </source>
</evidence>
<dbReference type="Pfam" id="PF00144">
    <property type="entry name" value="Beta-lactamase"/>
    <property type="match status" value="1"/>
</dbReference>
<feature type="domain" description="SGNH hydrolase-type esterase" evidence="4">
    <location>
        <begin position="460"/>
        <end position="622"/>
    </location>
</feature>
<organism evidence="5 6">
    <name type="scientific">Bacteroides uniformis str. 3978 T3 ii</name>
    <dbReference type="NCBI Taxonomy" id="1339349"/>
    <lineage>
        <taxon>Bacteria</taxon>
        <taxon>Pseudomonadati</taxon>
        <taxon>Bacteroidota</taxon>
        <taxon>Bacteroidia</taxon>
        <taxon>Bacteroidales</taxon>
        <taxon>Bacteroidaceae</taxon>
        <taxon>Bacteroides</taxon>
    </lineage>
</organism>
<dbReference type="EMBL" id="JNHN01000096">
    <property type="protein sequence ID" value="KDS56727.1"/>
    <property type="molecule type" value="Genomic_DNA"/>
</dbReference>
<dbReference type="AlphaFoldDB" id="A0A078S4M6"/>
<dbReference type="Gene3D" id="3.40.50.1110">
    <property type="entry name" value="SGNH hydrolase"/>
    <property type="match status" value="1"/>
</dbReference>
<dbReference type="GO" id="GO:0016788">
    <property type="term" value="F:hydrolase activity, acting on ester bonds"/>
    <property type="evidence" value="ECO:0007669"/>
    <property type="project" value="UniProtKB-ARBA"/>
</dbReference>
<keyword evidence="2" id="KW-0732">Signal</keyword>
<dbReference type="InterPro" id="IPR012338">
    <property type="entry name" value="Beta-lactam/transpept-like"/>
</dbReference>
<dbReference type="InterPro" id="IPR050789">
    <property type="entry name" value="Diverse_Enzym_Activities"/>
</dbReference>
<dbReference type="InterPro" id="IPR036514">
    <property type="entry name" value="SGNH_hydro_sf"/>
</dbReference>
<dbReference type="SUPFAM" id="SSF52266">
    <property type="entry name" value="SGNH hydrolase"/>
    <property type="match status" value="1"/>
</dbReference>
<dbReference type="PANTHER" id="PTHR43283">
    <property type="entry name" value="BETA-LACTAMASE-RELATED"/>
    <property type="match status" value="1"/>
</dbReference>
<proteinExistence type="predicted"/>
<dbReference type="Pfam" id="PF13472">
    <property type="entry name" value="Lipase_GDSL_2"/>
    <property type="match status" value="1"/>
</dbReference>
<keyword evidence="1 5" id="KW-0378">Hydrolase</keyword>
<sequence>MKAIYFFLFSLCLQAATAQPLQRVAPEQVGMDSRKLMYADEAIETAISNKDIPGAVLAVVRNGKMAYLKAYGNKRIYPNVEPMTANTIFDMASCSKSMSTAVCTMILAERGKLRMLDPVSLYIPHFKNWESEDGKEKKVIRIADLMTHTSGLPPYAPVAELEKQYGSPNPDGLMEYIATCKRDFKPQTDFQYSCLNFITLQHIIETISGQSLRDFARENLFDVLGMEHTDYLPCQRDKDSNWITIVDKGTRKQGHKENNVANSQFSIRNSQLNNIAPTEKQPNGQVLCGQVHDPLARVMNGGISGNAGVFSCADDIAILCAALQNGGEWNGRRILSPLGVKAMRTVPRTTASLGRTLGWDNFTAYASNNGDLFGPNTYGHTGYTGTSIIIDPDNDTSVILLINAVHPEDGHSVVRLRSLVANAVAASIYPIPRIYTDHYYKRFLQFMDEPAITSKDIVMLGNSLTEGGGDWSARLGKKNVRNRGIIGDEVMGIYDRLHQILPGHPAKLFLLIGVNDISHDLAPDSIVDMIRMTVERIRKESPDTKLYLQSLLPFNESFGRYKKLTGKTDMVPEINSRLEAFAKEEGIAYINLFPLFTEKGTNVLRSELTGDGLHLNEDGYKIWVKAIKKKI</sequence>
<dbReference type="InterPro" id="IPR013830">
    <property type="entry name" value="SGNH_hydro"/>
</dbReference>
<dbReference type="PATRIC" id="fig|1339349.3.peg.824"/>
<evidence type="ECO:0000313" key="6">
    <source>
        <dbReference type="Proteomes" id="UP000028013"/>
    </source>
</evidence>
<dbReference type="RefSeq" id="WP_035447726.1">
    <property type="nucleotide sequence ID" value="NZ_JNHN01000096.1"/>
</dbReference>
<dbReference type="Proteomes" id="UP000028013">
    <property type="component" value="Unassembled WGS sequence"/>
</dbReference>
<evidence type="ECO:0000313" key="5">
    <source>
        <dbReference type="EMBL" id="KDS56727.1"/>
    </source>
</evidence>
<accession>A0A078S4M6</accession>
<evidence type="ECO:0000259" key="3">
    <source>
        <dbReference type="Pfam" id="PF00144"/>
    </source>
</evidence>